<dbReference type="GO" id="GO:0005634">
    <property type="term" value="C:nucleus"/>
    <property type="evidence" value="ECO:0007669"/>
    <property type="project" value="UniProtKB-SubCell"/>
</dbReference>
<protein>
    <submittedName>
        <fullName evidence="10">Uncharacterized protein</fullName>
    </submittedName>
</protein>
<evidence type="ECO:0000256" key="4">
    <source>
        <dbReference type="ARBA" id="ARBA00022454"/>
    </source>
</evidence>
<comment type="caution">
    <text evidence="10">The sequence shown here is derived from an EMBL/GenBank/DDBJ whole genome shotgun (WGS) entry which is preliminary data.</text>
</comment>
<evidence type="ECO:0000256" key="3">
    <source>
        <dbReference type="ARBA" id="ARBA00005795"/>
    </source>
</evidence>
<comment type="subcellular location">
    <subcellularLocation>
        <location evidence="2">Chromosome</location>
        <location evidence="2">Centromere</location>
    </subcellularLocation>
    <subcellularLocation>
        <location evidence="1">Nucleus</location>
    </subcellularLocation>
</comment>
<accession>A0AAN8RR37</accession>
<dbReference type="Proteomes" id="UP001307849">
    <property type="component" value="Unassembled WGS sequence"/>
</dbReference>
<dbReference type="GO" id="GO:0000775">
    <property type="term" value="C:chromosome, centromeric region"/>
    <property type="evidence" value="ECO:0007669"/>
    <property type="project" value="UniProtKB-SubCell"/>
</dbReference>
<evidence type="ECO:0000313" key="11">
    <source>
        <dbReference type="Proteomes" id="UP001307849"/>
    </source>
</evidence>
<keyword evidence="5 8" id="KW-0175">Coiled coil</keyword>
<keyword evidence="7" id="KW-0137">Centromere</keyword>
<feature type="region of interest" description="Disordered" evidence="9">
    <location>
        <begin position="27"/>
        <end position="54"/>
    </location>
</feature>
<dbReference type="PANTHER" id="PTHR14401:SF6">
    <property type="entry name" value="CENTROMERE PROTEIN K"/>
    <property type="match status" value="1"/>
</dbReference>
<reference evidence="10 11" key="1">
    <citation type="submission" date="2019-10" db="EMBL/GenBank/DDBJ databases">
        <authorList>
            <person name="Palmer J.M."/>
        </authorList>
    </citation>
    <scope>NUCLEOTIDE SEQUENCE [LARGE SCALE GENOMIC DNA]</scope>
    <source>
        <strain evidence="10 11">TWF506</strain>
    </source>
</reference>
<proteinExistence type="inferred from homology"/>
<dbReference type="PANTHER" id="PTHR14401">
    <property type="entry name" value="CENTROMERE PROTEIN K"/>
    <property type="match status" value="1"/>
</dbReference>
<gene>
    <name evidence="10" type="ORF">TWF506_001120</name>
</gene>
<comment type="similarity">
    <text evidence="3">Belongs to the CENP-K/MCM22 family.</text>
</comment>
<keyword evidence="4" id="KW-0158">Chromosome</keyword>
<dbReference type="GO" id="GO:0000070">
    <property type="term" value="P:mitotic sister chromatid segregation"/>
    <property type="evidence" value="ECO:0007669"/>
    <property type="project" value="TreeGrafter"/>
</dbReference>
<evidence type="ECO:0000256" key="6">
    <source>
        <dbReference type="ARBA" id="ARBA00023242"/>
    </source>
</evidence>
<keyword evidence="6" id="KW-0539">Nucleus</keyword>
<feature type="compositionally biased region" description="Polar residues" evidence="9">
    <location>
        <begin position="27"/>
        <end position="46"/>
    </location>
</feature>
<evidence type="ECO:0000256" key="2">
    <source>
        <dbReference type="ARBA" id="ARBA00004584"/>
    </source>
</evidence>
<evidence type="ECO:0000256" key="9">
    <source>
        <dbReference type="SAM" id="MobiDB-lite"/>
    </source>
</evidence>
<organism evidence="10 11">
    <name type="scientific">Arthrobotrys conoides</name>
    <dbReference type="NCBI Taxonomy" id="74498"/>
    <lineage>
        <taxon>Eukaryota</taxon>
        <taxon>Fungi</taxon>
        <taxon>Dikarya</taxon>
        <taxon>Ascomycota</taxon>
        <taxon>Pezizomycotina</taxon>
        <taxon>Orbiliomycetes</taxon>
        <taxon>Orbiliales</taxon>
        <taxon>Orbiliaceae</taxon>
        <taxon>Arthrobotrys</taxon>
    </lineage>
</organism>
<evidence type="ECO:0000256" key="7">
    <source>
        <dbReference type="ARBA" id="ARBA00023328"/>
    </source>
</evidence>
<evidence type="ECO:0000313" key="10">
    <source>
        <dbReference type="EMBL" id="KAK6520877.1"/>
    </source>
</evidence>
<dbReference type="GO" id="GO:0051382">
    <property type="term" value="P:kinetochore assembly"/>
    <property type="evidence" value="ECO:0007669"/>
    <property type="project" value="InterPro"/>
</dbReference>
<keyword evidence="11" id="KW-1185">Reference proteome</keyword>
<feature type="coiled-coil region" evidence="8">
    <location>
        <begin position="163"/>
        <end position="218"/>
    </location>
</feature>
<evidence type="ECO:0000256" key="1">
    <source>
        <dbReference type="ARBA" id="ARBA00004123"/>
    </source>
</evidence>
<dbReference type="InterPro" id="IPR020993">
    <property type="entry name" value="Centromere_CenpK"/>
</dbReference>
<feature type="coiled-coil region" evidence="8">
    <location>
        <begin position="58"/>
        <end position="85"/>
    </location>
</feature>
<evidence type="ECO:0000256" key="5">
    <source>
        <dbReference type="ARBA" id="ARBA00023054"/>
    </source>
</evidence>
<name>A0AAN8RR37_9PEZI</name>
<dbReference type="AlphaFoldDB" id="A0AAN8RR37"/>
<sequence length="365" mass="41393">MDYEFPVSRAVVARLQALTHTSYLHASSINNYPRPDQSAQDTVSSAERQHGKTVRQDIRTLDELIKKQEDAIRGLKSQIERLHKREEATPEKVALAKTIALKDGSQSYFDELPWLPHDDSGTNTLLTLRNVLNVIEANRKGVTDAERKVEEMKKAVRRERGWVATAQEIEKELDRKIDELEGVDRLPEPTKRRERKQIEAYEKEAKEMTKTSVRLTKELQKFVKEKLGAAIAVEEAGGPVIGSKLNLIELRNYLDIEAGDGKTGRRTKAVKARERGQKRLDEIWGGQDDEGVAISPEEKAGEELLELIEKLVNTMLNDDPHAYTRLTRESAASRYLVRSFVATLHPKDAMRIRLIDFGGRIDAGH</sequence>
<evidence type="ECO:0000256" key="8">
    <source>
        <dbReference type="SAM" id="Coils"/>
    </source>
</evidence>
<dbReference type="EMBL" id="JAVHJM010000001">
    <property type="protein sequence ID" value="KAK6520877.1"/>
    <property type="molecule type" value="Genomic_DNA"/>
</dbReference>